<dbReference type="InterPro" id="IPR009057">
    <property type="entry name" value="Homeodomain-like_sf"/>
</dbReference>
<feature type="compositionally biased region" description="Basic and acidic residues" evidence="1">
    <location>
        <begin position="196"/>
        <end position="213"/>
    </location>
</feature>
<dbReference type="EMBL" id="BMGG01000008">
    <property type="protein sequence ID" value="GGC80345.1"/>
    <property type="molecule type" value="Genomic_DNA"/>
</dbReference>
<gene>
    <name evidence="2" type="ORF">GCM10010994_42920</name>
</gene>
<evidence type="ECO:0000256" key="1">
    <source>
        <dbReference type="SAM" id="MobiDB-lite"/>
    </source>
</evidence>
<accession>A0A916XK44</accession>
<protein>
    <recommendedName>
        <fullName evidence="4">TetR family transcriptional regulator</fullName>
    </recommendedName>
</protein>
<reference evidence="2" key="2">
    <citation type="submission" date="2020-09" db="EMBL/GenBank/DDBJ databases">
        <authorList>
            <person name="Sun Q."/>
            <person name="Zhou Y."/>
        </authorList>
    </citation>
    <scope>NUCLEOTIDE SEQUENCE</scope>
    <source>
        <strain evidence="2">CGMCC 1.12919</strain>
    </source>
</reference>
<keyword evidence="3" id="KW-1185">Reference proteome</keyword>
<evidence type="ECO:0008006" key="4">
    <source>
        <dbReference type="Google" id="ProtNLM"/>
    </source>
</evidence>
<proteinExistence type="predicted"/>
<sequence length="219" mass="24622">MTLAAERRWREITIPDIARQANVNLADFRDAFPSKGAILGGFARMIDRKVLEASADDLAGEPARERLFDVMMRRIDAMAPYKEALRQIAAAMRSDPLALAALHQVAANSMRFMLAAADIETEGAPGLLRLEGAVAVFARTMETWFEDDDPGLARTMARLDRELGRGERLLNFADDLYRVTKPLRSFGRALAGGPREFSRRMRERSRETPRDEPYPTDQP</sequence>
<comment type="caution">
    <text evidence="2">The sequence shown here is derived from an EMBL/GenBank/DDBJ whole genome shotgun (WGS) entry which is preliminary data.</text>
</comment>
<dbReference type="SUPFAM" id="SSF46689">
    <property type="entry name" value="Homeodomain-like"/>
    <property type="match status" value="1"/>
</dbReference>
<dbReference type="Proteomes" id="UP000637002">
    <property type="component" value="Unassembled WGS sequence"/>
</dbReference>
<evidence type="ECO:0000313" key="3">
    <source>
        <dbReference type="Proteomes" id="UP000637002"/>
    </source>
</evidence>
<evidence type="ECO:0000313" key="2">
    <source>
        <dbReference type="EMBL" id="GGC80345.1"/>
    </source>
</evidence>
<feature type="region of interest" description="Disordered" evidence="1">
    <location>
        <begin position="190"/>
        <end position="219"/>
    </location>
</feature>
<organism evidence="2 3">
    <name type="scientific">Chelatococcus reniformis</name>
    <dbReference type="NCBI Taxonomy" id="1494448"/>
    <lineage>
        <taxon>Bacteria</taxon>
        <taxon>Pseudomonadati</taxon>
        <taxon>Pseudomonadota</taxon>
        <taxon>Alphaproteobacteria</taxon>
        <taxon>Hyphomicrobiales</taxon>
        <taxon>Chelatococcaceae</taxon>
        <taxon>Chelatococcus</taxon>
    </lineage>
</organism>
<dbReference type="Gene3D" id="1.10.357.10">
    <property type="entry name" value="Tetracycline Repressor, domain 2"/>
    <property type="match status" value="1"/>
</dbReference>
<name>A0A916XK44_9HYPH</name>
<dbReference type="AlphaFoldDB" id="A0A916XK44"/>
<reference evidence="2" key="1">
    <citation type="journal article" date="2014" name="Int. J. Syst. Evol. Microbiol.">
        <title>Complete genome sequence of Corynebacterium casei LMG S-19264T (=DSM 44701T), isolated from a smear-ripened cheese.</title>
        <authorList>
            <consortium name="US DOE Joint Genome Institute (JGI-PGF)"/>
            <person name="Walter F."/>
            <person name="Albersmeier A."/>
            <person name="Kalinowski J."/>
            <person name="Ruckert C."/>
        </authorList>
    </citation>
    <scope>NUCLEOTIDE SEQUENCE</scope>
    <source>
        <strain evidence="2">CGMCC 1.12919</strain>
    </source>
</reference>